<evidence type="ECO:0000313" key="8">
    <source>
        <dbReference type="Proteomes" id="UP000296374"/>
    </source>
</evidence>
<dbReference type="SUPFAM" id="SSF88946">
    <property type="entry name" value="Sigma2 domain of RNA polymerase sigma factors"/>
    <property type="match status" value="1"/>
</dbReference>
<evidence type="ECO:0000313" key="7">
    <source>
        <dbReference type="EMBL" id="QBX34346.1"/>
    </source>
</evidence>
<keyword evidence="2" id="KW-0805">Transcription regulation</keyword>
<comment type="similarity">
    <text evidence="1">Belongs to the sigma-70 factor family. ECF subfamily.</text>
</comment>
<dbReference type="Proteomes" id="UP000296374">
    <property type="component" value="Chromosome"/>
</dbReference>
<dbReference type="GO" id="GO:0016987">
    <property type="term" value="F:sigma factor activity"/>
    <property type="evidence" value="ECO:0007669"/>
    <property type="project" value="UniProtKB-KW"/>
</dbReference>
<keyword evidence="4" id="KW-0804">Transcription</keyword>
<dbReference type="RefSeq" id="WP_135312635.1">
    <property type="nucleotide sequence ID" value="NZ_CP038439.1"/>
</dbReference>
<dbReference type="PANTHER" id="PTHR43133:SF25">
    <property type="entry name" value="RNA POLYMERASE SIGMA FACTOR RFAY-RELATED"/>
    <property type="match status" value="1"/>
</dbReference>
<dbReference type="NCBIfam" id="TIGR02937">
    <property type="entry name" value="sigma70-ECF"/>
    <property type="match status" value="1"/>
</dbReference>
<dbReference type="Pfam" id="PF08281">
    <property type="entry name" value="Sigma70_r4_2"/>
    <property type="match status" value="1"/>
</dbReference>
<dbReference type="InterPro" id="IPR013324">
    <property type="entry name" value="RNA_pol_sigma_r3/r4-like"/>
</dbReference>
<organism evidence="7 8">
    <name type="scientific">Paracoccus liaowanqingii</name>
    <dbReference type="NCBI Taxonomy" id="2560053"/>
    <lineage>
        <taxon>Bacteria</taxon>
        <taxon>Pseudomonadati</taxon>
        <taxon>Pseudomonadota</taxon>
        <taxon>Alphaproteobacteria</taxon>
        <taxon>Rhodobacterales</taxon>
        <taxon>Paracoccaceae</taxon>
        <taxon>Paracoccus</taxon>
    </lineage>
</organism>
<dbReference type="InterPro" id="IPR007627">
    <property type="entry name" value="RNA_pol_sigma70_r2"/>
</dbReference>
<dbReference type="SUPFAM" id="SSF88659">
    <property type="entry name" value="Sigma3 and sigma4 domains of RNA polymerase sigma factors"/>
    <property type="match status" value="1"/>
</dbReference>
<dbReference type="PANTHER" id="PTHR43133">
    <property type="entry name" value="RNA POLYMERASE ECF-TYPE SIGMA FACTO"/>
    <property type="match status" value="1"/>
</dbReference>
<dbReference type="InterPro" id="IPR013325">
    <property type="entry name" value="RNA_pol_sigma_r2"/>
</dbReference>
<evidence type="ECO:0000256" key="4">
    <source>
        <dbReference type="ARBA" id="ARBA00023163"/>
    </source>
</evidence>
<dbReference type="Pfam" id="PF04542">
    <property type="entry name" value="Sigma70_r2"/>
    <property type="match status" value="1"/>
</dbReference>
<dbReference type="InterPro" id="IPR013249">
    <property type="entry name" value="RNA_pol_sigma70_r4_t2"/>
</dbReference>
<dbReference type="InterPro" id="IPR039425">
    <property type="entry name" value="RNA_pol_sigma-70-like"/>
</dbReference>
<evidence type="ECO:0000256" key="2">
    <source>
        <dbReference type="ARBA" id="ARBA00023015"/>
    </source>
</evidence>
<evidence type="ECO:0000256" key="1">
    <source>
        <dbReference type="ARBA" id="ARBA00010641"/>
    </source>
</evidence>
<dbReference type="KEGG" id="plia:E4191_06190"/>
<reference evidence="8" key="1">
    <citation type="submission" date="2019-03" db="EMBL/GenBank/DDBJ databases">
        <authorList>
            <person name="Li J."/>
        </authorList>
    </citation>
    <scope>NUCLEOTIDE SEQUENCE [LARGE SCALE GENOMIC DNA]</scope>
    <source>
        <strain evidence="8">2251</strain>
    </source>
</reference>
<dbReference type="GO" id="GO:0003677">
    <property type="term" value="F:DNA binding"/>
    <property type="evidence" value="ECO:0007669"/>
    <property type="project" value="InterPro"/>
</dbReference>
<keyword evidence="3" id="KW-0731">Sigma factor</keyword>
<proteinExistence type="inferred from homology"/>
<feature type="domain" description="RNA polymerase sigma factor 70 region 4 type 2" evidence="6">
    <location>
        <begin position="104"/>
        <end position="156"/>
    </location>
</feature>
<protein>
    <submittedName>
        <fullName evidence="7">RNA polymerase sigma factor</fullName>
    </submittedName>
</protein>
<sequence length="163" mass="17907">MDAAFGDALVRLLPNLRRYALSLARRPDLAEDLVQITVERAIAHAGTRDPAQRLEPWLFRILRNAFIDMTRRQRSEGTRVDVTENPDILSTDGTAVTEARLMLQATQAAMGRLPADQAEILTLVCIEGLSYAEAAEVLGLPKGTIMSRLSRARLALAEALGIK</sequence>
<name>A0A4P7HJS3_9RHOB</name>
<evidence type="ECO:0000259" key="6">
    <source>
        <dbReference type="Pfam" id="PF08281"/>
    </source>
</evidence>
<accession>A0A4P7HJS3</accession>
<dbReference type="Gene3D" id="1.10.10.10">
    <property type="entry name" value="Winged helix-like DNA-binding domain superfamily/Winged helix DNA-binding domain"/>
    <property type="match status" value="1"/>
</dbReference>
<dbReference type="Gene3D" id="1.10.1740.10">
    <property type="match status" value="1"/>
</dbReference>
<evidence type="ECO:0000259" key="5">
    <source>
        <dbReference type="Pfam" id="PF04542"/>
    </source>
</evidence>
<evidence type="ECO:0000256" key="3">
    <source>
        <dbReference type="ARBA" id="ARBA00023082"/>
    </source>
</evidence>
<dbReference type="EMBL" id="CP038439">
    <property type="protein sequence ID" value="QBX34346.1"/>
    <property type="molecule type" value="Genomic_DNA"/>
</dbReference>
<gene>
    <name evidence="7" type="ORF">E4191_06190</name>
</gene>
<dbReference type="AlphaFoldDB" id="A0A4P7HJS3"/>
<feature type="domain" description="RNA polymerase sigma-70 region 2" evidence="5">
    <location>
        <begin position="11"/>
        <end position="75"/>
    </location>
</feature>
<dbReference type="InterPro" id="IPR036388">
    <property type="entry name" value="WH-like_DNA-bd_sf"/>
</dbReference>
<dbReference type="GO" id="GO:0006352">
    <property type="term" value="P:DNA-templated transcription initiation"/>
    <property type="evidence" value="ECO:0007669"/>
    <property type="project" value="InterPro"/>
</dbReference>
<dbReference type="CDD" id="cd06171">
    <property type="entry name" value="Sigma70_r4"/>
    <property type="match status" value="1"/>
</dbReference>
<dbReference type="InterPro" id="IPR014284">
    <property type="entry name" value="RNA_pol_sigma-70_dom"/>
</dbReference>